<dbReference type="Proteomes" id="UP000237271">
    <property type="component" value="Unassembled WGS sequence"/>
</dbReference>
<dbReference type="GO" id="GO:0042796">
    <property type="term" value="P:snRNA transcription by RNA polymerase III"/>
    <property type="evidence" value="ECO:0007669"/>
    <property type="project" value="TreeGrafter"/>
</dbReference>
<evidence type="ECO:0000313" key="2">
    <source>
        <dbReference type="EMBL" id="POM62896.1"/>
    </source>
</evidence>
<dbReference type="OrthoDB" id="289162at2759"/>
<evidence type="ECO:0000313" key="3">
    <source>
        <dbReference type="Proteomes" id="UP000237271"/>
    </source>
</evidence>
<dbReference type="GO" id="GO:0045945">
    <property type="term" value="P:positive regulation of transcription by RNA polymerase III"/>
    <property type="evidence" value="ECO:0007669"/>
    <property type="project" value="TreeGrafter"/>
</dbReference>
<dbReference type="PANTHER" id="PTHR14633:SF3">
    <property type="entry name" value="LITTLE ELONGATION COMPLEX SUBUNIT 2"/>
    <property type="match status" value="1"/>
</dbReference>
<gene>
    <name evidence="2" type="ORF">PHPALM_27902</name>
</gene>
<reference evidence="2 3" key="1">
    <citation type="journal article" date="2017" name="Genome Biol. Evol.">
        <title>Phytophthora megakarya and P. palmivora, closely related causal agents of cacao black pod rot, underwent increases in genome sizes and gene numbers by different mechanisms.</title>
        <authorList>
            <person name="Ali S.S."/>
            <person name="Shao J."/>
            <person name="Lary D.J."/>
            <person name="Kronmiller B."/>
            <person name="Shen D."/>
            <person name="Strem M.D."/>
            <person name="Amoako-Attah I."/>
            <person name="Akrofi A.Y."/>
            <person name="Begoude B.A."/>
            <person name="Ten Hoopen G.M."/>
            <person name="Coulibaly K."/>
            <person name="Kebe B.I."/>
            <person name="Melnick R.L."/>
            <person name="Guiltinan M.J."/>
            <person name="Tyler B.M."/>
            <person name="Meinhardt L.W."/>
            <person name="Bailey B.A."/>
        </authorList>
    </citation>
    <scope>NUCLEOTIDE SEQUENCE [LARGE SCALE GENOMIC DNA]</scope>
    <source>
        <strain evidence="3">sbr112.9</strain>
    </source>
</reference>
<dbReference type="EMBL" id="NCKW01015484">
    <property type="protein sequence ID" value="POM62896.1"/>
    <property type="molecule type" value="Genomic_DNA"/>
</dbReference>
<feature type="region of interest" description="Disordered" evidence="1">
    <location>
        <begin position="38"/>
        <end position="60"/>
    </location>
</feature>
<accession>A0A2P4XBH1</accession>
<proteinExistence type="predicted"/>
<feature type="compositionally biased region" description="Low complexity" evidence="1">
    <location>
        <begin position="48"/>
        <end position="60"/>
    </location>
</feature>
<keyword evidence="3" id="KW-1185">Reference proteome</keyword>
<organism evidence="2 3">
    <name type="scientific">Phytophthora palmivora</name>
    <dbReference type="NCBI Taxonomy" id="4796"/>
    <lineage>
        <taxon>Eukaryota</taxon>
        <taxon>Sar</taxon>
        <taxon>Stramenopiles</taxon>
        <taxon>Oomycota</taxon>
        <taxon>Peronosporomycetes</taxon>
        <taxon>Peronosporales</taxon>
        <taxon>Peronosporaceae</taxon>
        <taxon>Phytophthora</taxon>
    </lineage>
</organism>
<dbReference type="PANTHER" id="PTHR14633">
    <property type="entry name" value="LITTLE ELONGATION COMPLEX SUBUNIT 2"/>
    <property type="match status" value="1"/>
</dbReference>
<comment type="caution">
    <text evidence="2">The sequence shown here is derived from an EMBL/GenBank/DDBJ whole genome shotgun (WGS) entry which is preliminary data.</text>
</comment>
<protein>
    <submittedName>
        <fullName evidence="2">Uncharacterized protein</fullName>
    </submittedName>
</protein>
<dbReference type="AlphaFoldDB" id="A0A2P4XBH1"/>
<dbReference type="GO" id="GO:0042795">
    <property type="term" value="P:snRNA transcription by RNA polymerase II"/>
    <property type="evidence" value="ECO:0007669"/>
    <property type="project" value="TreeGrafter"/>
</dbReference>
<name>A0A2P4XBH1_9STRA</name>
<evidence type="ECO:0000256" key="1">
    <source>
        <dbReference type="SAM" id="MobiDB-lite"/>
    </source>
</evidence>
<sequence>MPHEVDSDSFFTADAFATFSTHGDIYKSRRYGELETRRRTIVTPGNASDSSSKSSSTMNTMQQSKHLVQLLVEAIESYRIRAPEKMLELDNARRRLSGFSVANMNEQRGLPEVLSLSQDEAKQWQQIKAEVEKEQVGFCRMMTRGLAAENVVNQAQYNSMLTQCWNDVYRLYPRWFEPCVAVKLPSDGVTCGTASAVLRAEEVAARGTYCVIDITNLRAGQYLKNSPDEGGELVMDVVSPRQAISADRQAEQLMEKYNCDLAISSSTLVTLFDSDTSARFAHVVSNNSSTKDICFYVCTLLEC</sequence>